<evidence type="ECO:0000313" key="3">
    <source>
        <dbReference type="Proteomes" id="UP000050741"/>
    </source>
</evidence>
<organism evidence="3 4">
    <name type="scientific">Globodera pallida</name>
    <name type="common">Potato cyst nematode worm</name>
    <name type="synonym">Heterodera pallida</name>
    <dbReference type="NCBI Taxonomy" id="36090"/>
    <lineage>
        <taxon>Eukaryota</taxon>
        <taxon>Metazoa</taxon>
        <taxon>Ecdysozoa</taxon>
        <taxon>Nematoda</taxon>
        <taxon>Chromadorea</taxon>
        <taxon>Rhabditida</taxon>
        <taxon>Tylenchina</taxon>
        <taxon>Tylenchomorpha</taxon>
        <taxon>Tylenchoidea</taxon>
        <taxon>Heteroderidae</taxon>
        <taxon>Heteroderinae</taxon>
        <taxon>Globodera</taxon>
    </lineage>
</organism>
<feature type="coiled-coil region" evidence="1">
    <location>
        <begin position="154"/>
        <end position="188"/>
    </location>
</feature>
<dbReference type="Proteomes" id="UP000050741">
    <property type="component" value="Unassembled WGS sequence"/>
</dbReference>
<proteinExistence type="predicted"/>
<sequence>MLLDICQKSSCSSSGGSAPADTDCDALQQSADCIGTAAGTSMTGGAGAAGRPRIALSALVGARSCAFSVVDVTTSAAAVDAAGAMSSSSSSSSSQQPSRGRKNAEKRDPKGIGVRRSSAPDSRPMPAGTETWIREELDSAEIIPYSKFAISVRIRNASASRTNVLKNAQRLREEIALLRSQLVEHKSTVRGHQNQMSQLQVAQGRGH</sequence>
<feature type="region of interest" description="Disordered" evidence="2">
    <location>
        <begin position="83"/>
        <end position="128"/>
    </location>
</feature>
<keyword evidence="1" id="KW-0175">Coiled coil</keyword>
<feature type="compositionally biased region" description="Low complexity" evidence="2">
    <location>
        <begin position="83"/>
        <end position="94"/>
    </location>
</feature>
<dbReference type="AlphaFoldDB" id="A0A183BLE7"/>
<name>A0A183BLE7_GLOPA</name>
<reference evidence="3" key="1">
    <citation type="submission" date="2013-12" db="EMBL/GenBank/DDBJ databases">
        <authorList>
            <person name="Aslett M."/>
        </authorList>
    </citation>
    <scope>NUCLEOTIDE SEQUENCE [LARGE SCALE GENOMIC DNA]</scope>
    <source>
        <strain evidence="3">Lindley</strain>
    </source>
</reference>
<evidence type="ECO:0000313" key="4">
    <source>
        <dbReference type="WBParaSite" id="GPLIN_000143200"/>
    </source>
</evidence>
<evidence type="ECO:0000256" key="1">
    <source>
        <dbReference type="SAM" id="Coils"/>
    </source>
</evidence>
<evidence type="ECO:0000256" key="2">
    <source>
        <dbReference type="SAM" id="MobiDB-lite"/>
    </source>
</evidence>
<keyword evidence="3" id="KW-1185">Reference proteome</keyword>
<protein>
    <submittedName>
        <fullName evidence="4">BZIP domain-containing protein</fullName>
    </submittedName>
</protein>
<accession>A0A183BLE7</accession>
<reference evidence="4" key="3">
    <citation type="submission" date="2016-06" db="UniProtKB">
        <authorList>
            <consortium name="WormBaseParasite"/>
        </authorList>
    </citation>
    <scope>IDENTIFICATION</scope>
</reference>
<dbReference type="WBParaSite" id="GPLIN_000143200">
    <property type="protein sequence ID" value="GPLIN_000143200"/>
    <property type="gene ID" value="GPLIN_000143200"/>
</dbReference>
<reference evidence="3" key="2">
    <citation type="submission" date="2014-05" db="EMBL/GenBank/DDBJ databases">
        <title>The genome and life-stage specific transcriptomes of Globodera pallida elucidate key aspects of plant parasitism by a cyst nematode.</title>
        <authorList>
            <person name="Cotton J.A."/>
            <person name="Lilley C.J."/>
            <person name="Jones L.M."/>
            <person name="Kikuchi T."/>
            <person name="Reid A.J."/>
            <person name="Thorpe P."/>
            <person name="Tsai I.J."/>
            <person name="Beasley H."/>
            <person name="Blok V."/>
            <person name="Cock P.J.A."/>
            <person name="Van den Akker S.E."/>
            <person name="Holroyd N."/>
            <person name="Hunt M."/>
            <person name="Mantelin S."/>
            <person name="Naghra H."/>
            <person name="Pain A."/>
            <person name="Palomares-Rius J.E."/>
            <person name="Zarowiecki M."/>
            <person name="Berriman M."/>
            <person name="Jones J.T."/>
            <person name="Urwin P.E."/>
        </authorList>
    </citation>
    <scope>NUCLEOTIDE SEQUENCE [LARGE SCALE GENOMIC DNA]</scope>
    <source>
        <strain evidence="3">Lindley</strain>
    </source>
</reference>